<dbReference type="PANTHER" id="PTHR43725">
    <property type="entry name" value="UDP-GLUCOSE 4-EPIMERASE"/>
    <property type="match status" value="1"/>
</dbReference>
<comment type="pathway">
    <text evidence="1">Carbohydrate metabolism; galactose metabolism.</text>
</comment>
<name>A0A6G8PTP7_9ACTN</name>
<keyword evidence="8" id="KW-1185">Reference proteome</keyword>
<dbReference type="Proteomes" id="UP000502706">
    <property type="component" value="Chromosome"/>
</dbReference>
<dbReference type="RefSeq" id="WP_166395381.1">
    <property type="nucleotide sequence ID" value="NZ_CP045121.1"/>
</dbReference>
<evidence type="ECO:0000256" key="4">
    <source>
        <dbReference type="ARBA" id="ARBA00031367"/>
    </source>
</evidence>
<dbReference type="AlphaFoldDB" id="A0A6G8PTP7"/>
<evidence type="ECO:0000313" key="7">
    <source>
        <dbReference type="EMBL" id="QIN77703.1"/>
    </source>
</evidence>
<dbReference type="Gene3D" id="3.90.25.10">
    <property type="entry name" value="UDP-galactose 4-epimerase, domain 1"/>
    <property type="match status" value="1"/>
</dbReference>
<protein>
    <recommendedName>
        <fullName evidence="3">UDP-glucose 4-epimerase</fullName>
    </recommendedName>
    <alternativeName>
        <fullName evidence="5">Galactowaldenase</fullName>
    </alternativeName>
    <alternativeName>
        <fullName evidence="4">UDP-galactose 4-epimerase</fullName>
    </alternativeName>
</protein>
<evidence type="ECO:0000256" key="2">
    <source>
        <dbReference type="ARBA" id="ARBA00007637"/>
    </source>
</evidence>
<evidence type="ECO:0000256" key="3">
    <source>
        <dbReference type="ARBA" id="ARBA00018569"/>
    </source>
</evidence>
<gene>
    <name evidence="7" type="ORF">GBA65_03325</name>
</gene>
<sequence>MKCLITGGAGFIGSTVVRHLLERGHDVTVLDNFSTGYEANLEPYSEARLVRGDIRDAEAVSGAVAGNEAVFHLAASVGNKKSIDEPVYDASHNVLGTINVLEAMRAHDVGNIVYSSSAGIFGEPQYQPVDEKHPVEPDSPYGATKLCGEKLVLSYMKLYGIKAACLRYFNVYGENQRFDAYGNVIPIFAARIARGENINIFGDGEQTRDFIDVADVAAANVAAAENPDAGGTFNIGTGTEITINRLVEILRGVTGEDFEAVYGPPRPGDVRHCTADSTRLHNVLKISPSTDVAGNLERYYAWMVRDPISIENVLSVGTS</sequence>
<dbReference type="Gene3D" id="3.40.50.720">
    <property type="entry name" value="NAD(P)-binding Rossmann-like Domain"/>
    <property type="match status" value="1"/>
</dbReference>
<dbReference type="InterPro" id="IPR036291">
    <property type="entry name" value="NAD(P)-bd_dom_sf"/>
</dbReference>
<organism evidence="7 8">
    <name type="scientific">Rubrobacter marinus</name>
    <dbReference type="NCBI Taxonomy" id="2653852"/>
    <lineage>
        <taxon>Bacteria</taxon>
        <taxon>Bacillati</taxon>
        <taxon>Actinomycetota</taxon>
        <taxon>Rubrobacteria</taxon>
        <taxon>Rubrobacterales</taxon>
        <taxon>Rubrobacteraceae</taxon>
        <taxon>Rubrobacter</taxon>
    </lineage>
</organism>
<reference evidence="7 8" key="1">
    <citation type="submission" date="2019-10" db="EMBL/GenBank/DDBJ databases">
        <title>Rubrobacter sp nov SCSIO 52915 isolated from a deep-sea sediment in the South China Sea.</title>
        <authorList>
            <person name="Chen R.W."/>
        </authorList>
    </citation>
    <scope>NUCLEOTIDE SEQUENCE [LARGE SCALE GENOMIC DNA]</scope>
    <source>
        <strain evidence="7 8">SCSIO 52915</strain>
    </source>
</reference>
<feature type="domain" description="NAD-dependent epimerase/dehydratase" evidence="6">
    <location>
        <begin position="4"/>
        <end position="236"/>
    </location>
</feature>
<evidence type="ECO:0000313" key="8">
    <source>
        <dbReference type="Proteomes" id="UP000502706"/>
    </source>
</evidence>
<comment type="similarity">
    <text evidence="2">Belongs to the NAD(P)-dependent epimerase/dehydratase family.</text>
</comment>
<evidence type="ECO:0000256" key="5">
    <source>
        <dbReference type="ARBA" id="ARBA00033067"/>
    </source>
</evidence>
<dbReference type="SUPFAM" id="SSF51735">
    <property type="entry name" value="NAD(P)-binding Rossmann-fold domains"/>
    <property type="match status" value="1"/>
</dbReference>
<accession>A0A6G8PTP7</accession>
<dbReference type="EMBL" id="CP045121">
    <property type="protein sequence ID" value="QIN77703.1"/>
    <property type="molecule type" value="Genomic_DNA"/>
</dbReference>
<proteinExistence type="inferred from homology"/>
<dbReference type="PANTHER" id="PTHR43725:SF53">
    <property type="entry name" value="UDP-ARABINOSE 4-EPIMERASE 1"/>
    <property type="match status" value="1"/>
</dbReference>
<evidence type="ECO:0000256" key="1">
    <source>
        <dbReference type="ARBA" id="ARBA00004947"/>
    </source>
</evidence>
<dbReference type="GO" id="GO:0033499">
    <property type="term" value="P:galactose catabolic process via UDP-galactose, Leloir pathway"/>
    <property type="evidence" value="ECO:0007669"/>
    <property type="project" value="TreeGrafter"/>
</dbReference>
<dbReference type="Pfam" id="PF01370">
    <property type="entry name" value="Epimerase"/>
    <property type="match status" value="1"/>
</dbReference>
<dbReference type="InterPro" id="IPR001509">
    <property type="entry name" value="Epimerase_deHydtase"/>
</dbReference>
<evidence type="ECO:0000259" key="6">
    <source>
        <dbReference type="Pfam" id="PF01370"/>
    </source>
</evidence>
<dbReference type="KEGG" id="rmar:GBA65_03325"/>